<evidence type="ECO:0000256" key="8">
    <source>
        <dbReference type="SAM" id="MobiDB-lite"/>
    </source>
</evidence>
<dbReference type="InterPro" id="IPR045851">
    <property type="entry name" value="AMP-bd_C_sf"/>
</dbReference>
<feature type="compositionally biased region" description="Low complexity" evidence="8">
    <location>
        <begin position="1"/>
        <end position="16"/>
    </location>
</feature>
<evidence type="ECO:0000313" key="12">
    <source>
        <dbReference type="EMBL" id="MBB4883605.1"/>
    </source>
</evidence>
<dbReference type="Pfam" id="PF16177">
    <property type="entry name" value="ACAS_N"/>
    <property type="match status" value="1"/>
</dbReference>
<dbReference type="InterPro" id="IPR042099">
    <property type="entry name" value="ANL_N_sf"/>
</dbReference>
<reference evidence="12 13" key="1">
    <citation type="submission" date="2020-08" db="EMBL/GenBank/DDBJ databases">
        <title>Sequencing the genomes of 1000 actinobacteria strains.</title>
        <authorList>
            <person name="Klenk H.-P."/>
        </authorList>
    </citation>
    <scope>NUCLEOTIDE SEQUENCE [LARGE SCALE GENOMIC DNA]</scope>
    <source>
        <strain evidence="12 13">DSM 19079</strain>
    </source>
</reference>
<keyword evidence="6" id="KW-0007">Acetylation</keyword>
<dbReference type="InterPro" id="IPR020845">
    <property type="entry name" value="AMP-binding_CS"/>
</dbReference>
<evidence type="ECO:0000313" key="13">
    <source>
        <dbReference type="Proteomes" id="UP000560081"/>
    </source>
</evidence>
<keyword evidence="5" id="KW-0067">ATP-binding</keyword>
<dbReference type="Gene3D" id="3.40.50.12780">
    <property type="entry name" value="N-terminal domain of ligase-like"/>
    <property type="match status" value="1"/>
</dbReference>
<dbReference type="EC" id="6.2.1.1" evidence="2 7"/>
<keyword evidence="3 12" id="KW-0436">Ligase</keyword>
<organism evidence="12 13">
    <name type="scientific">Micrococcus flavus</name>
    <dbReference type="NCBI Taxonomy" id="384602"/>
    <lineage>
        <taxon>Bacteria</taxon>
        <taxon>Bacillati</taxon>
        <taxon>Actinomycetota</taxon>
        <taxon>Actinomycetes</taxon>
        <taxon>Micrococcales</taxon>
        <taxon>Micrococcaceae</taxon>
        <taxon>Micrococcus</taxon>
    </lineage>
</organism>
<feature type="domain" description="Acetyl-coenzyme A synthetase N-terminal" evidence="11">
    <location>
        <begin position="69"/>
        <end position="122"/>
    </location>
</feature>
<dbReference type="InterPro" id="IPR011904">
    <property type="entry name" value="Ac_CoA_lig"/>
</dbReference>
<dbReference type="PANTHER" id="PTHR24095:SF14">
    <property type="entry name" value="ACETYL-COENZYME A SYNTHETASE 1"/>
    <property type="match status" value="1"/>
</dbReference>
<dbReference type="InterPro" id="IPR000873">
    <property type="entry name" value="AMP-dep_synth/lig_dom"/>
</dbReference>
<keyword evidence="13" id="KW-1185">Reference proteome</keyword>
<evidence type="ECO:0000256" key="3">
    <source>
        <dbReference type="ARBA" id="ARBA00022598"/>
    </source>
</evidence>
<dbReference type="GO" id="GO:0019427">
    <property type="term" value="P:acetyl-CoA biosynthetic process from acetate"/>
    <property type="evidence" value="ECO:0007669"/>
    <property type="project" value="UniProtKB-UniRule"/>
</dbReference>
<dbReference type="NCBIfam" id="TIGR02188">
    <property type="entry name" value="Ac_CoA_lig_AcsA"/>
    <property type="match status" value="1"/>
</dbReference>
<evidence type="ECO:0000256" key="6">
    <source>
        <dbReference type="ARBA" id="ARBA00022990"/>
    </source>
</evidence>
<dbReference type="PROSITE" id="PS00455">
    <property type="entry name" value="AMP_BINDING"/>
    <property type="match status" value="1"/>
</dbReference>
<dbReference type="Pfam" id="PF00501">
    <property type="entry name" value="AMP-binding"/>
    <property type="match status" value="1"/>
</dbReference>
<evidence type="ECO:0000256" key="7">
    <source>
        <dbReference type="NCBIfam" id="TIGR02188"/>
    </source>
</evidence>
<evidence type="ECO:0000256" key="4">
    <source>
        <dbReference type="ARBA" id="ARBA00022741"/>
    </source>
</evidence>
<evidence type="ECO:0000256" key="2">
    <source>
        <dbReference type="ARBA" id="ARBA00013275"/>
    </source>
</evidence>
<protein>
    <recommendedName>
        <fullName evidence="2 7">Acetate--CoA ligase</fullName>
        <ecNumber evidence="2 7">6.2.1.1</ecNumber>
    </recommendedName>
</protein>
<dbReference type="Proteomes" id="UP000560081">
    <property type="component" value="Unassembled WGS sequence"/>
</dbReference>
<gene>
    <name evidence="12" type="ORF">BJ976_001956</name>
</gene>
<dbReference type="GO" id="GO:0005829">
    <property type="term" value="C:cytosol"/>
    <property type="evidence" value="ECO:0007669"/>
    <property type="project" value="TreeGrafter"/>
</dbReference>
<dbReference type="PANTHER" id="PTHR24095">
    <property type="entry name" value="ACETYL-COENZYME A SYNTHETASE"/>
    <property type="match status" value="1"/>
</dbReference>
<dbReference type="AlphaFoldDB" id="A0A4Y8X355"/>
<proteinExistence type="inferred from homology"/>
<evidence type="ECO:0000256" key="5">
    <source>
        <dbReference type="ARBA" id="ARBA00022840"/>
    </source>
</evidence>
<dbReference type="EMBL" id="JACHMC010000001">
    <property type="protein sequence ID" value="MBB4883605.1"/>
    <property type="molecule type" value="Genomic_DNA"/>
</dbReference>
<comment type="caution">
    <text evidence="12">The sequence shown here is derived from an EMBL/GenBank/DDBJ whole genome shotgun (WGS) entry which is preliminary data.</text>
</comment>
<feature type="domain" description="AMP-dependent synthetase/ligase" evidence="9">
    <location>
        <begin position="126"/>
        <end position="537"/>
    </location>
</feature>
<sequence length="718" mass="77118">MSASPHTTTAPAPEAAVRGPNDGVPTAALATLPGPLPQHLVDAADPDVHPGRPADLLHGGRGNGAVVAESDRLAFWEAVGRRLTWDTDFTQVNDTVPTDAATGTAPQIRWYADGRLNVAVNCVDRHVAAGRGEKVALYFEGEPGDRRTVTYTQLLAEVSQAANALEELGIRPGDRVVVYLPVLVETIVIALACARIGAVHSLVFGGFSADALRFRVEDTGAKLLVTTDGQFRRGTAVPVKAHADEAVSGDNAIEHVLVLDRTGQRDIPWTEGRDLWWHDVVDRQPTTHAARAFDAEHPLFIMYTSGTTGQPKGLVHTSAGYLAAASWTHDLLFSHPDVSRRDTDVHWCTADLAWVTAHTYEIYGPLSNGVTQVIYEGVPNAPHPGRHFEVIERYGVTSYYTAPTLIRSLMGWHPDGIPAREDGGPDLSSIRLIGTVGEAVNPEAWVWARTQIGRDALGPDDPRDGSAGVPMVDTWWQSETGSTVISPRPTDTSFKPGCGSRPLPGLDVAVVDDDGAPVPADVQGRIVVTRTSPSMARTVWGDPARFFHSYWEDYAEQGWFLAGDGAKHDADGDVWILGRIDDVINISGHRLSTIEIESALVSHPEVIEAGVCPVPDPRTGHAAVAFVVAHARWAAGDDAAAAERAQELRAHVGRVIGPVAKPADVVFVPDVPKTRSGKIMRRLLTQLHRGSPLGDTTSLQNEPCIAQIANVMAARRAS</sequence>
<evidence type="ECO:0000259" key="9">
    <source>
        <dbReference type="Pfam" id="PF00501"/>
    </source>
</evidence>
<dbReference type="NCBIfam" id="NF001208">
    <property type="entry name" value="PRK00174.1"/>
    <property type="match status" value="1"/>
</dbReference>
<dbReference type="GO" id="GO:0003987">
    <property type="term" value="F:acetate-CoA ligase activity"/>
    <property type="evidence" value="ECO:0007669"/>
    <property type="project" value="UniProtKB-UniRule"/>
</dbReference>
<dbReference type="InterPro" id="IPR025110">
    <property type="entry name" value="AMP-bd_C"/>
</dbReference>
<feature type="domain" description="AMP-binding enzyme C-terminal" evidence="10">
    <location>
        <begin position="595"/>
        <end position="678"/>
    </location>
</feature>
<dbReference type="OrthoDB" id="9803968at2"/>
<comment type="similarity">
    <text evidence="1">Belongs to the ATP-dependent AMP-binding enzyme family.</text>
</comment>
<dbReference type="GO" id="GO:0016208">
    <property type="term" value="F:AMP binding"/>
    <property type="evidence" value="ECO:0007669"/>
    <property type="project" value="InterPro"/>
</dbReference>
<evidence type="ECO:0000259" key="10">
    <source>
        <dbReference type="Pfam" id="PF13193"/>
    </source>
</evidence>
<name>A0A4Y8X355_9MICC</name>
<evidence type="ECO:0000259" key="11">
    <source>
        <dbReference type="Pfam" id="PF16177"/>
    </source>
</evidence>
<feature type="region of interest" description="Disordered" evidence="8">
    <location>
        <begin position="1"/>
        <end position="55"/>
    </location>
</feature>
<dbReference type="Gene3D" id="3.30.300.30">
    <property type="match status" value="1"/>
</dbReference>
<evidence type="ECO:0000256" key="1">
    <source>
        <dbReference type="ARBA" id="ARBA00006432"/>
    </source>
</evidence>
<keyword evidence="4" id="KW-0547">Nucleotide-binding</keyword>
<dbReference type="RefSeq" id="WP_135030210.1">
    <property type="nucleotide sequence ID" value="NZ_BMLA01000009.1"/>
</dbReference>
<dbReference type="SUPFAM" id="SSF56801">
    <property type="entry name" value="Acetyl-CoA synthetase-like"/>
    <property type="match status" value="1"/>
</dbReference>
<dbReference type="GO" id="GO:0005524">
    <property type="term" value="F:ATP binding"/>
    <property type="evidence" value="ECO:0007669"/>
    <property type="project" value="UniProtKB-KW"/>
</dbReference>
<accession>A0A4Y8X355</accession>
<dbReference type="InterPro" id="IPR032387">
    <property type="entry name" value="ACAS_N"/>
</dbReference>
<dbReference type="Pfam" id="PF13193">
    <property type="entry name" value="AMP-binding_C"/>
    <property type="match status" value="1"/>
</dbReference>